<name>A0ACB9WEE5_CHAAC</name>
<feature type="non-terminal residue" evidence="1">
    <location>
        <position position="1"/>
    </location>
</feature>
<evidence type="ECO:0000313" key="1">
    <source>
        <dbReference type="EMBL" id="KAI4811457.1"/>
    </source>
</evidence>
<organism evidence="1 2">
    <name type="scientific">Chaenocephalus aceratus</name>
    <name type="common">Blackfin icefish</name>
    <name type="synonym">Chaenichthys aceratus</name>
    <dbReference type="NCBI Taxonomy" id="36190"/>
    <lineage>
        <taxon>Eukaryota</taxon>
        <taxon>Metazoa</taxon>
        <taxon>Chordata</taxon>
        <taxon>Craniata</taxon>
        <taxon>Vertebrata</taxon>
        <taxon>Euteleostomi</taxon>
        <taxon>Actinopterygii</taxon>
        <taxon>Neopterygii</taxon>
        <taxon>Teleostei</taxon>
        <taxon>Neoteleostei</taxon>
        <taxon>Acanthomorphata</taxon>
        <taxon>Eupercaria</taxon>
        <taxon>Perciformes</taxon>
        <taxon>Notothenioidei</taxon>
        <taxon>Channichthyidae</taxon>
        <taxon>Chaenocephalus</taxon>
    </lineage>
</organism>
<comment type="caution">
    <text evidence="1">The sequence shown here is derived from an EMBL/GenBank/DDBJ whole genome shotgun (WGS) entry which is preliminary data.</text>
</comment>
<dbReference type="Proteomes" id="UP001057452">
    <property type="component" value="Chromosome 16"/>
</dbReference>
<protein>
    <submittedName>
        <fullName evidence="1">Uncharacterized protein</fullName>
    </submittedName>
</protein>
<feature type="non-terminal residue" evidence="1">
    <location>
        <position position="141"/>
    </location>
</feature>
<accession>A0ACB9WEE5</accession>
<sequence length="141" mass="15920">ESKREQNGVQHHVDEGYQQKTILHAEAQRRISSRSVSRPSRPLAAIKHPSSAKKRVIDTRVNPSASANSLQTQETNHHRLQLTSQLSREETLRKRWQPCDRVRRLRQDNSCLAVSVKGSVPLKGDGQLVGCLKDTDSSSYE</sequence>
<gene>
    <name evidence="1" type="ORF">KUCAC02_014366</name>
</gene>
<proteinExistence type="predicted"/>
<keyword evidence="2" id="KW-1185">Reference proteome</keyword>
<dbReference type="EMBL" id="CM043800">
    <property type="protein sequence ID" value="KAI4811457.1"/>
    <property type="molecule type" value="Genomic_DNA"/>
</dbReference>
<reference evidence="1" key="1">
    <citation type="submission" date="2022-05" db="EMBL/GenBank/DDBJ databases">
        <title>Chromosome-level genome of Chaenocephalus aceratus.</title>
        <authorList>
            <person name="Park H."/>
        </authorList>
    </citation>
    <scope>NUCLEOTIDE SEQUENCE</scope>
    <source>
        <strain evidence="1">KU_202001</strain>
    </source>
</reference>
<evidence type="ECO:0000313" key="2">
    <source>
        <dbReference type="Proteomes" id="UP001057452"/>
    </source>
</evidence>